<reference evidence="1 2" key="1">
    <citation type="submission" date="2018-08" db="EMBL/GenBank/DDBJ databases">
        <title>Genomic taxonomy of the Vibrionaceae family.</title>
        <authorList>
            <person name="Gomez-Gil B."/>
            <person name="Tanaka M."/>
            <person name="Sawabe T."/>
            <person name="Enciso-Ibarra K."/>
        </authorList>
    </citation>
    <scope>NUCLEOTIDE SEQUENCE [LARGE SCALE GENOMIC DNA]</scope>
    <source>
        <strain evidence="1 2">CAIM 1831</strain>
    </source>
</reference>
<proteinExistence type="predicted"/>
<organism evidence="1 2">
    <name type="scientific">Vibrio alfacsensis</name>
    <dbReference type="NCBI Taxonomy" id="1074311"/>
    <lineage>
        <taxon>Bacteria</taxon>
        <taxon>Pseudomonadati</taxon>
        <taxon>Pseudomonadota</taxon>
        <taxon>Gammaproteobacteria</taxon>
        <taxon>Vibrionales</taxon>
        <taxon>Vibrionaceae</taxon>
        <taxon>Vibrio</taxon>
    </lineage>
</organism>
<name>A0ABM6YWY0_9VIBR</name>
<evidence type="ECO:0008006" key="3">
    <source>
        <dbReference type="Google" id="ProtNLM"/>
    </source>
</evidence>
<protein>
    <recommendedName>
        <fullName evidence="3">DUF3265 domain-containing protein</fullName>
    </recommendedName>
</protein>
<evidence type="ECO:0000313" key="2">
    <source>
        <dbReference type="Proteomes" id="UP000262832"/>
    </source>
</evidence>
<keyword evidence="2" id="KW-1185">Reference proteome</keyword>
<dbReference type="EMBL" id="CP032093">
    <property type="protein sequence ID" value="AXY02368.1"/>
    <property type="molecule type" value="Genomic_DNA"/>
</dbReference>
<sequence>MNLSSRKTCQSSWVASLVFGAGWR</sequence>
<gene>
    <name evidence="1" type="ORF">D1115_08755</name>
</gene>
<dbReference type="Proteomes" id="UP000262832">
    <property type="component" value="Chromosome I"/>
</dbReference>
<accession>A0ABM6YWY0</accession>
<evidence type="ECO:0000313" key="1">
    <source>
        <dbReference type="EMBL" id="AXY02368.1"/>
    </source>
</evidence>